<dbReference type="PANTHER" id="PTHR37023">
    <property type="entry name" value="TRANSPOSASE"/>
    <property type="match status" value="1"/>
</dbReference>
<dbReference type="GO" id="GO:0006313">
    <property type="term" value="P:DNA transposition"/>
    <property type="evidence" value="ECO:0007669"/>
    <property type="project" value="InterPro"/>
</dbReference>
<dbReference type="Proteomes" id="UP000261055">
    <property type="component" value="Unassembled WGS sequence"/>
</dbReference>
<dbReference type="InterPro" id="IPR007069">
    <property type="entry name" value="Transposase_32"/>
</dbReference>
<evidence type="ECO:0000313" key="5">
    <source>
        <dbReference type="Proteomes" id="UP000261055"/>
    </source>
</evidence>
<dbReference type="Proteomes" id="UP000266376">
    <property type="component" value="Unassembled WGS sequence"/>
</dbReference>
<name>A0A395XK20_9FIRM</name>
<evidence type="ECO:0000313" key="6">
    <source>
        <dbReference type="Proteomes" id="UP000266376"/>
    </source>
</evidence>
<organism evidence="3 6">
    <name type="scientific">Dorea formicigenerans</name>
    <dbReference type="NCBI Taxonomy" id="39486"/>
    <lineage>
        <taxon>Bacteria</taxon>
        <taxon>Bacillati</taxon>
        <taxon>Bacillota</taxon>
        <taxon>Clostridia</taxon>
        <taxon>Lachnospirales</taxon>
        <taxon>Lachnospiraceae</taxon>
        <taxon>Dorea</taxon>
    </lineage>
</organism>
<dbReference type="Proteomes" id="UP000284883">
    <property type="component" value="Unassembled WGS sequence"/>
</dbReference>
<dbReference type="EMBL" id="QSGQ01000004">
    <property type="protein sequence ID" value="RHB40114.1"/>
    <property type="molecule type" value="Genomic_DNA"/>
</dbReference>
<evidence type="ECO:0000313" key="7">
    <source>
        <dbReference type="Proteomes" id="UP000284883"/>
    </source>
</evidence>
<gene>
    <name evidence="4" type="ORF">DW885_08080</name>
    <name evidence="3" type="ORF">DWV67_14775</name>
    <name evidence="2" type="ORF">DXB12_03295</name>
</gene>
<protein>
    <recommendedName>
        <fullName evidence="1">Transposase IS801/IS1294 domain-containing protein</fullName>
    </recommendedName>
</protein>
<dbReference type="PANTHER" id="PTHR37023:SF1">
    <property type="entry name" value="ISSOD25 TRANSPOSASE TNPA_ISSOD25"/>
    <property type="match status" value="1"/>
</dbReference>
<evidence type="ECO:0000313" key="3">
    <source>
        <dbReference type="EMBL" id="RGW48519.1"/>
    </source>
</evidence>
<dbReference type="Pfam" id="PF04986">
    <property type="entry name" value="Y2_Tnp"/>
    <property type="match status" value="1"/>
</dbReference>
<evidence type="ECO:0000313" key="2">
    <source>
        <dbReference type="EMBL" id="RGO54132.1"/>
    </source>
</evidence>
<reference evidence="5 6" key="1">
    <citation type="submission" date="2018-08" db="EMBL/GenBank/DDBJ databases">
        <title>A genome reference for cultivated species of the human gut microbiota.</title>
        <authorList>
            <person name="Zou Y."/>
            <person name="Xue W."/>
            <person name="Luo G."/>
        </authorList>
    </citation>
    <scope>NUCLEOTIDE SEQUENCE [LARGE SCALE GENOMIC DNA]</scope>
    <source>
        <strain evidence="3 6">AF12-11</strain>
        <strain evidence="4 7">AM40-15AC</strain>
        <strain evidence="2 5">OM02-12</strain>
    </source>
</reference>
<evidence type="ECO:0000259" key="1">
    <source>
        <dbReference type="Pfam" id="PF04986"/>
    </source>
</evidence>
<comment type="caution">
    <text evidence="3">The sequence shown here is derived from an EMBL/GenBank/DDBJ whole genome shotgun (WGS) entry which is preliminary data.</text>
</comment>
<dbReference type="GO" id="GO:0004803">
    <property type="term" value="F:transposase activity"/>
    <property type="evidence" value="ECO:0007669"/>
    <property type="project" value="InterPro"/>
</dbReference>
<dbReference type="EMBL" id="QSVQ01000002">
    <property type="protein sequence ID" value="RGO54132.1"/>
    <property type="molecule type" value="Genomic_DNA"/>
</dbReference>
<keyword evidence="5" id="KW-1185">Reference proteome</keyword>
<dbReference type="EMBL" id="QSAJ01000054">
    <property type="protein sequence ID" value="RGW48519.1"/>
    <property type="molecule type" value="Genomic_DNA"/>
</dbReference>
<dbReference type="RefSeq" id="WP_117612919.1">
    <property type="nucleotide sequence ID" value="NZ_QSGQ01000004.1"/>
</dbReference>
<accession>A0A395XK20</accession>
<evidence type="ECO:0000313" key="4">
    <source>
        <dbReference type="EMBL" id="RHB40114.1"/>
    </source>
</evidence>
<feature type="domain" description="Transposase IS801/IS1294" evidence="1">
    <location>
        <begin position="15"/>
        <end position="79"/>
    </location>
</feature>
<proteinExistence type="predicted"/>
<sequence length="138" mass="15986">MNTIFQIVIIGPNKCISNRRIVSMTDETVTYLVKDYKNGGKYIEQTIKGTEFLRMFLMHVLPKGFVRIRHYGLLSCRNKKEKMAHCRKLLNCIQYISKLRGKTCAEKLMILYKKDICKCEACGGNLLSLSLRGHYMLT</sequence>
<dbReference type="GO" id="GO:0003677">
    <property type="term" value="F:DNA binding"/>
    <property type="evidence" value="ECO:0007669"/>
    <property type="project" value="InterPro"/>
</dbReference>
<dbReference type="AlphaFoldDB" id="A0A395XK20"/>